<dbReference type="PANTHER" id="PTHR30487:SF0">
    <property type="entry name" value="PREPILIN LEADER PEPTIDASE_N-METHYLTRANSFERASE-RELATED"/>
    <property type="match status" value="1"/>
</dbReference>
<feature type="transmembrane region" description="Helical" evidence="2">
    <location>
        <begin position="103"/>
        <end position="122"/>
    </location>
</feature>
<dbReference type="InterPro" id="IPR050882">
    <property type="entry name" value="Prepilin_peptidase/N-MTase"/>
</dbReference>
<evidence type="ECO:0000259" key="3">
    <source>
        <dbReference type="Pfam" id="PF01478"/>
    </source>
</evidence>
<dbReference type="RefSeq" id="WP_159443634.1">
    <property type="nucleotide sequence ID" value="NZ_FUWX01000024.1"/>
</dbReference>
<sequence>MEYKIYILCLLVGSIYLGIMDYRKYEMSNRVLLFLTILSFLYNKKLDISFEEGVLGGSVYILPFLFIYGYISDFYGKECLGFGDIKLLFFFGILLTYKGLGELILYFNCLTITSLLYFLLLLKKYNKDKMIPFGPSIIVSSWLFYFFRDYFL</sequence>
<feature type="transmembrane region" description="Helical" evidence="2">
    <location>
        <begin position="5"/>
        <end position="20"/>
    </location>
</feature>
<evidence type="ECO:0000256" key="1">
    <source>
        <dbReference type="ARBA" id="ARBA00005801"/>
    </source>
</evidence>
<feature type="transmembrane region" description="Helical" evidence="2">
    <location>
        <begin position="54"/>
        <end position="72"/>
    </location>
</feature>
<dbReference type="AlphaFoldDB" id="A0A1T4QIR0"/>
<evidence type="ECO:0000313" key="5">
    <source>
        <dbReference type="Proteomes" id="UP000191153"/>
    </source>
</evidence>
<dbReference type="GO" id="GO:0004190">
    <property type="term" value="F:aspartic-type endopeptidase activity"/>
    <property type="evidence" value="ECO:0007669"/>
    <property type="project" value="InterPro"/>
</dbReference>
<dbReference type="GO" id="GO:0006465">
    <property type="term" value="P:signal peptide processing"/>
    <property type="evidence" value="ECO:0007669"/>
    <property type="project" value="TreeGrafter"/>
</dbReference>
<dbReference type="Gene3D" id="1.20.120.1220">
    <property type="match status" value="1"/>
</dbReference>
<gene>
    <name evidence="4" type="ORF">SAMN02745174_02339</name>
</gene>
<organism evidence="4 5">
    <name type="scientific">Cetobacterium ceti</name>
    <dbReference type="NCBI Taxonomy" id="180163"/>
    <lineage>
        <taxon>Bacteria</taxon>
        <taxon>Fusobacteriati</taxon>
        <taxon>Fusobacteriota</taxon>
        <taxon>Fusobacteriia</taxon>
        <taxon>Fusobacteriales</taxon>
        <taxon>Fusobacteriaceae</taxon>
        <taxon>Cetobacterium</taxon>
    </lineage>
</organism>
<accession>A0A1T4QIR0</accession>
<dbReference type="EMBL" id="FUWX01000024">
    <property type="protein sequence ID" value="SKA03526.1"/>
    <property type="molecule type" value="Genomic_DNA"/>
</dbReference>
<dbReference type="PANTHER" id="PTHR30487">
    <property type="entry name" value="TYPE 4 PREPILIN-LIKE PROTEINS LEADER PEPTIDE-PROCESSING ENZYME"/>
    <property type="match status" value="1"/>
</dbReference>
<dbReference type="InterPro" id="IPR000045">
    <property type="entry name" value="Prepilin_IV_endopep_pep"/>
</dbReference>
<dbReference type="OrthoDB" id="81854at2"/>
<name>A0A1T4QIR0_9FUSO</name>
<evidence type="ECO:0000313" key="4">
    <source>
        <dbReference type="EMBL" id="SKA03526.1"/>
    </source>
</evidence>
<keyword evidence="2" id="KW-0472">Membrane</keyword>
<keyword evidence="2" id="KW-0812">Transmembrane</keyword>
<dbReference type="Proteomes" id="UP000191153">
    <property type="component" value="Unassembled WGS sequence"/>
</dbReference>
<comment type="similarity">
    <text evidence="1">Belongs to the peptidase A24 family.</text>
</comment>
<dbReference type="Pfam" id="PF01478">
    <property type="entry name" value="Peptidase_A24"/>
    <property type="match status" value="1"/>
</dbReference>
<keyword evidence="5" id="KW-1185">Reference proteome</keyword>
<keyword evidence="2" id="KW-1133">Transmembrane helix</keyword>
<dbReference type="STRING" id="180163.SAMN02745174_02339"/>
<dbReference type="GO" id="GO:0005886">
    <property type="term" value="C:plasma membrane"/>
    <property type="evidence" value="ECO:0007669"/>
    <property type="project" value="TreeGrafter"/>
</dbReference>
<reference evidence="4 5" key="1">
    <citation type="submission" date="2017-02" db="EMBL/GenBank/DDBJ databases">
        <authorList>
            <person name="Peterson S.W."/>
        </authorList>
    </citation>
    <scope>NUCLEOTIDE SEQUENCE [LARGE SCALE GENOMIC DNA]</scope>
    <source>
        <strain evidence="4 5">ATCC 700028</strain>
    </source>
</reference>
<evidence type="ECO:0000256" key="2">
    <source>
        <dbReference type="SAM" id="Phobius"/>
    </source>
</evidence>
<feature type="domain" description="Prepilin type IV endopeptidase peptidase" evidence="3">
    <location>
        <begin position="10"/>
        <end position="116"/>
    </location>
</feature>
<protein>
    <submittedName>
        <fullName evidence="4">Type IV leader peptidase family protein</fullName>
    </submittedName>
</protein>
<proteinExistence type="inferred from homology"/>
<feature type="transmembrane region" description="Helical" evidence="2">
    <location>
        <begin position="79"/>
        <end position="97"/>
    </location>
</feature>